<gene>
    <name evidence="10" type="ORF">JRV97_01275</name>
</gene>
<reference evidence="10 11" key="1">
    <citation type="submission" date="2021-02" db="EMBL/GenBank/DDBJ databases">
        <title>Characterization of Marinitoga sp. nov. str. BP5-C20A.</title>
        <authorList>
            <person name="Erauso G."/>
            <person name="Postec A."/>
        </authorList>
    </citation>
    <scope>NUCLEOTIDE SEQUENCE [LARGE SCALE GENOMIC DNA]</scope>
    <source>
        <strain evidence="10 11">BP5-C20A</strain>
    </source>
</reference>
<evidence type="ECO:0000256" key="3">
    <source>
        <dbReference type="ARBA" id="ARBA00022692"/>
    </source>
</evidence>
<evidence type="ECO:0000256" key="2">
    <source>
        <dbReference type="ARBA" id="ARBA00022475"/>
    </source>
</evidence>
<evidence type="ECO:0000256" key="7">
    <source>
        <dbReference type="SAM" id="Phobius"/>
    </source>
</evidence>
<accession>A0ABY8PRH1</accession>
<keyword evidence="11" id="KW-1185">Reference proteome</keyword>
<dbReference type="InterPro" id="IPR050250">
    <property type="entry name" value="Macrolide_Exporter_MacB"/>
</dbReference>
<dbReference type="PANTHER" id="PTHR30572">
    <property type="entry name" value="MEMBRANE COMPONENT OF TRANSPORTER-RELATED"/>
    <property type="match status" value="1"/>
</dbReference>
<dbReference type="EMBL" id="CP069362">
    <property type="protein sequence ID" value="WGS65218.1"/>
    <property type="molecule type" value="Genomic_DNA"/>
</dbReference>
<protein>
    <submittedName>
        <fullName evidence="10">ABC transporter permease</fullName>
    </submittedName>
</protein>
<evidence type="ECO:0000256" key="6">
    <source>
        <dbReference type="ARBA" id="ARBA00038076"/>
    </source>
</evidence>
<feature type="transmembrane region" description="Helical" evidence="7">
    <location>
        <begin position="314"/>
        <end position="339"/>
    </location>
</feature>
<comment type="subcellular location">
    <subcellularLocation>
        <location evidence="1">Cell membrane</location>
        <topology evidence="1">Multi-pass membrane protein</topology>
    </subcellularLocation>
</comment>
<dbReference type="Proteomes" id="UP001232493">
    <property type="component" value="Chromosome"/>
</dbReference>
<dbReference type="InterPro" id="IPR003838">
    <property type="entry name" value="ABC3_permease_C"/>
</dbReference>
<dbReference type="InterPro" id="IPR025857">
    <property type="entry name" value="MacB_PCD"/>
</dbReference>
<feature type="transmembrane region" description="Helical" evidence="7">
    <location>
        <begin position="21"/>
        <end position="41"/>
    </location>
</feature>
<keyword evidence="3 7" id="KW-0812">Transmembrane</keyword>
<evidence type="ECO:0000256" key="4">
    <source>
        <dbReference type="ARBA" id="ARBA00022989"/>
    </source>
</evidence>
<organism evidence="10 11">
    <name type="scientific">Marinitoga aeolica</name>
    <dbReference type="NCBI Taxonomy" id="2809031"/>
    <lineage>
        <taxon>Bacteria</taxon>
        <taxon>Thermotogati</taxon>
        <taxon>Thermotogota</taxon>
        <taxon>Thermotogae</taxon>
        <taxon>Petrotogales</taxon>
        <taxon>Petrotogaceae</taxon>
        <taxon>Marinitoga</taxon>
    </lineage>
</organism>
<dbReference type="RefSeq" id="WP_280999515.1">
    <property type="nucleotide sequence ID" value="NZ_CP069362.1"/>
</dbReference>
<name>A0ABY8PRH1_9BACT</name>
<evidence type="ECO:0000313" key="10">
    <source>
        <dbReference type="EMBL" id="WGS65218.1"/>
    </source>
</evidence>
<dbReference type="Pfam" id="PF12704">
    <property type="entry name" value="MacB_PCD"/>
    <property type="match status" value="1"/>
</dbReference>
<dbReference type="PANTHER" id="PTHR30572:SF4">
    <property type="entry name" value="ABC TRANSPORTER PERMEASE YTRF"/>
    <property type="match status" value="1"/>
</dbReference>
<proteinExistence type="inferred from homology"/>
<sequence>MIIEMIKEALRALFHNKTRSFLSMLGIIIGVLAVIIVLSLGNGATYSVKSEIESMGSNIFYVIAKGSRYAKLTTADLEDLKMNAQFLTNITPSFSSGGNFKYGTNEISAQYYGVVPDFIKMFSLEVEKGRMINDIDNKGILKVAVIGSSVAEQLFAEEDPIGKTIKLFRNKGSINFTVIGVLKPTGSKLFLNVDNTIFIPYETMNKRVTKFDVVNQFFAKAISSDLNEEAKNELDNFLYTKFKDDRAYFIISQEEILGTINQVTGMLNLTLGAIAGISLLVGGIGIMNIMLVSVTERTREIGIKKAIGATNGNILMQFLTESIFLTITAGSIGIFSGIYFAKLIGKFINITPYFDINQIVLAFVVSGAIGLFFGVYPAIKASKLNPVDALRYE</sequence>
<keyword evidence="4 7" id="KW-1133">Transmembrane helix</keyword>
<keyword evidence="5 7" id="KW-0472">Membrane</keyword>
<evidence type="ECO:0000259" key="9">
    <source>
        <dbReference type="Pfam" id="PF12704"/>
    </source>
</evidence>
<feature type="transmembrane region" description="Helical" evidence="7">
    <location>
        <begin position="269"/>
        <end position="294"/>
    </location>
</feature>
<comment type="similarity">
    <text evidence="6">Belongs to the ABC-4 integral membrane protein family.</text>
</comment>
<evidence type="ECO:0000313" key="11">
    <source>
        <dbReference type="Proteomes" id="UP001232493"/>
    </source>
</evidence>
<feature type="domain" description="MacB-like periplasmic core" evidence="9">
    <location>
        <begin position="20"/>
        <end position="236"/>
    </location>
</feature>
<evidence type="ECO:0000256" key="1">
    <source>
        <dbReference type="ARBA" id="ARBA00004651"/>
    </source>
</evidence>
<keyword evidence="2" id="KW-1003">Cell membrane</keyword>
<evidence type="ECO:0000259" key="8">
    <source>
        <dbReference type="Pfam" id="PF02687"/>
    </source>
</evidence>
<evidence type="ECO:0000256" key="5">
    <source>
        <dbReference type="ARBA" id="ARBA00023136"/>
    </source>
</evidence>
<dbReference type="Pfam" id="PF02687">
    <property type="entry name" value="FtsX"/>
    <property type="match status" value="1"/>
</dbReference>
<feature type="transmembrane region" description="Helical" evidence="7">
    <location>
        <begin position="359"/>
        <end position="379"/>
    </location>
</feature>
<feature type="domain" description="ABC3 transporter permease C-terminal" evidence="8">
    <location>
        <begin position="273"/>
        <end position="386"/>
    </location>
</feature>